<dbReference type="InterPro" id="IPR003594">
    <property type="entry name" value="HATPase_dom"/>
</dbReference>
<proteinExistence type="predicted"/>
<dbReference type="STRING" id="405436.SAMN05444365_10134"/>
<accession>A0A1H3FJC5</accession>
<keyword evidence="4" id="KW-0418">Kinase</keyword>
<reference evidence="5" key="1">
    <citation type="submission" date="2016-10" db="EMBL/GenBank/DDBJ databases">
        <authorList>
            <person name="Varghese N."/>
            <person name="Submissions S."/>
        </authorList>
    </citation>
    <scope>NUCLEOTIDE SEQUENCE [LARGE SCALE GENOMIC DNA]</scope>
    <source>
        <strain evidence="5">DSM 45245</strain>
    </source>
</reference>
<dbReference type="EMBL" id="FNPH01000001">
    <property type="protein sequence ID" value="SDX91030.1"/>
    <property type="molecule type" value="Genomic_DNA"/>
</dbReference>
<evidence type="ECO:0000313" key="5">
    <source>
        <dbReference type="Proteomes" id="UP000242415"/>
    </source>
</evidence>
<dbReference type="InterPro" id="IPR047718">
    <property type="entry name" value="RsbA-like_anti_sig"/>
</dbReference>
<protein>
    <submittedName>
        <fullName evidence="4">Anti-sigma regulatory factor (Ser/Thr protein kinase)</fullName>
    </submittedName>
</protein>
<dbReference type="PANTHER" id="PTHR35526:SF3">
    <property type="entry name" value="ANTI-SIGMA-F FACTOR RSBW"/>
    <property type="match status" value="1"/>
</dbReference>
<name>A0A1H3FJC5_9ACTN</name>
<dbReference type="RefSeq" id="WP_091549888.1">
    <property type="nucleotide sequence ID" value="NZ_FNPH01000001.1"/>
</dbReference>
<sequence length="310" mass="33685">MTPRTTETFVHEGLLYRGCADYLAGTVPFVRDGLDAGEPVLVAVPQPHVELISDELGGDAGQVRFLDMAKAGRNPNRIIPWVLRGFVDEFRGRPVRIIGEPIWPGRAPEEIPLCVQHEALINVALADAPAAVLCPYDANALDAGVLLYTGRTHPVLVEDGERRRHPGYADPYALVALLNLPLPEPTAPAAELTFDRLGLAGVRDLVGDRARRAGLAPRRVVDLQLAVNEIATNAVTHADGFGAVRVWQEGLRVLCEVRGPGELTDWMAGRLLPPPDSARGRGLLLANRLCDLVQTYVQPDAITTRLHMLI</sequence>
<evidence type="ECO:0000259" key="3">
    <source>
        <dbReference type="Pfam" id="PF14417"/>
    </source>
</evidence>
<dbReference type="InterPro" id="IPR050267">
    <property type="entry name" value="Anti-sigma-factor_SerPK"/>
</dbReference>
<organism evidence="4 5">
    <name type="scientific">Micromonospora pattaloongensis</name>
    <dbReference type="NCBI Taxonomy" id="405436"/>
    <lineage>
        <taxon>Bacteria</taxon>
        <taxon>Bacillati</taxon>
        <taxon>Actinomycetota</taxon>
        <taxon>Actinomycetes</taxon>
        <taxon>Micromonosporales</taxon>
        <taxon>Micromonosporaceae</taxon>
        <taxon>Micromonospora</taxon>
    </lineage>
</organism>
<dbReference type="GO" id="GO:0004674">
    <property type="term" value="F:protein serine/threonine kinase activity"/>
    <property type="evidence" value="ECO:0007669"/>
    <property type="project" value="UniProtKB-KW"/>
</dbReference>
<dbReference type="NCBIfam" id="NF041045">
    <property type="entry name" value="RsbA_anti_sig"/>
    <property type="match status" value="1"/>
</dbReference>
<keyword evidence="5" id="KW-1185">Reference proteome</keyword>
<dbReference type="Proteomes" id="UP000242415">
    <property type="component" value="Unassembled WGS sequence"/>
</dbReference>
<dbReference type="InterPro" id="IPR036890">
    <property type="entry name" value="HATPase_C_sf"/>
</dbReference>
<feature type="domain" description="MEDS" evidence="3">
    <location>
        <begin position="11"/>
        <end position="154"/>
    </location>
</feature>
<keyword evidence="4" id="KW-0808">Transferase</keyword>
<feature type="domain" description="Histidine kinase/HSP90-like ATPase" evidence="2">
    <location>
        <begin position="199"/>
        <end position="295"/>
    </location>
</feature>
<dbReference type="AlphaFoldDB" id="A0A1H3FJC5"/>
<dbReference type="Pfam" id="PF13581">
    <property type="entry name" value="HATPase_c_2"/>
    <property type="match status" value="1"/>
</dbReference>
<gene>
    <name evidence="4" type="ORF">SAMN05444365_10134</name>
</gene>
<dbReference type="Pfam" id="PF14417">
    <property type="entry name" value="MEDS"/>
    <property type="match status" value="1"/>
</dbReference>
<evidence type="ECO:0000313" key="4">
    <source>
        <dbReference type="EMBL" id="SDX91030.1"/>
    </source>
</evidence>
<dbReference type="PANTHER" id="PTHR35526">
    <property type="entry name" value="ANTI-SIGMA-F FACTOR RSBW-RELATED"/>
    <property type="match status" value="1"/>
</dbReference>
<dbReference type="OrthoDB" id="4088450at2"/>
<keyword evidence="1" id="KW-0723">Serine/threonine-protein kinase</keyword>
<evidence type="ECO:0000259" key="2">
    <source>
        <dbReference type="Pfam" id="PF13581"/>
    </source>
</evidence>
<dbReference type="CDD" id="cd16936">
    <property type="entry name" value="HATPase_RsbW-like"/>
    <property type="match status" value="1"/>
</dbReference>
<dbReference type="Gene3D" id="3.30.565.10">
    <property type="entry name" value="Histidine kinase-like ATPase, C-terminal domain"/>
    <property type="match status" value="1"/>
</dbReference>
<dbReference type="InterPro" id="IPR025847">
    <property type="entry name" value="MEDS_domain"/>
</dbReference>
<evidence type="ECO:0000256" key="1">
    <source>
        <dbReference type="ARBA" id="ARBA00022527"/>
    </source>
</evidence>